<reference evidence="4 5" key="1">
    <citation type="journal article" date="2011" name="Stand. Genomic Sci.">
        <title>Non-contiguous finished genome sequence and contextual data of the filamentous soil bacterium Ktedonobacter racemifer type strain (SOSP1-21).</title>
        <authorList>
            <person name="Chang Y.J."/>
            <person name="Land M."/>
            <person name="Hauser L."/>
            <person name="Chertkov O."/>
            <person name="Del Rio T.G."/>
            <person name="Nolan M."/>
            <person name="Copeland A."/>
            <person name="Tice H."/>
            <person name="Cheng J.F."/>
            <person name="Lucas S."/>
            <person name="Han C."/>
            <person name="Goodwin L."/>
            <person name="Pitluck S."/>
            <person name="Ivanova N."/>
            <person name="Ovchinikova G."/>
            <person name="Pati A."/>
            <person name="Chen A."/>
            <person name="Palaniappan K."/>
            <person name="Mavromatis K."/>
            <person name="Liolios K."/>
            <person name="Brettin T."/>
            <person name="Fiebig A."/>
            <person name="Rohde M."/>
            <person name="Abt B."/>
            <person name="Goker M."/>
            <person name="Detter J.C."/>
            <person name="Woyke T."/>
            <person name="Bristow J."/>
            <person name="Eisen J.A."/>
            <person name="Markowitz V."/>
            <person name="Hugenholtz P."/>
            <person name="Kyrpides N.C."/>
            <person name="Klenk H.P."/>
            <person name="Lapidus A."/>
        </authorList>
    </citation>
    <scope>NUCLEOTIDE SEQUENCE [LARGE SCALE GENOMIC DNA]</scope>
    <source>
        <strain evidence="5">DSM 44963</strain>
    </source>
</reference>
<dbReference type="PROSITE" id="PS50110">
    <property type="entry name" value="RESPONSE_REGULATORY"/>
    <property type="match status" value="1"/>
</dbReference>
<dbReference type="InterPro" id="IPR011006">
    <property type="entry name" value="CheY-like_superfamily"/>
</dbReference>
<evidence type="ECO:0000313" key="5">
    <source>
        <dbReference type="Proteomes" id="UP000004508"/>
    </source>
</evidence>
<dbReference type="SUPFAM" id="SSF52172">
    <property type="entry name" value="CheY-like"/>
    <property type="match status" value="1"/>
</dbReference>
<dbReference type="InterPro" id="IPR001789">
    <property type="entry name" value="Sig_transdc_resp-reg_receiver"/>
</dbReference>
<evidence type="ECO:0000256" key="1">
    <source>
        <dbReference type="ARBA" id="ARBA00022553"/>
    </source>
</evidence>
<keyword evidence="1 2" id="KW-0597">Phosphoprotein</keyword>
<dbReference type="eggNOG" id="COG0784">
    <property type="taxonomic scope" value="Bacteria"/>
</dbReference>
<dbReference type="InParanoid" id="D6U1W8"/>
<dbReference type="PANTHER" id="PTHR44591">
    <property type="entry name" value="STRESS RESPONSE REGULATOR PROTEIN 1"/>
    <property type="match status" value="1"/>
</dbReference>
<name>D6U1W8_KTERA</name>
<accession>D6U1W8</accession>
<dbReference type="STRING" id="485913.Krac_1483"/>
<comment type="caution">
    <text evidence="4">The sequence shown here is derived from an EMBL/GenBank/DDBJ whole genome shotgun (WGS) entry which is preliminary data.</text>
</comment>
<protein>
    <submittedName>
        <fullName evidence="4">Response regulator receiver protein</fullName>
    </submittedName>
</protein>
<sequence>MSRMTLDIGEMLVAVLLDETPYQVKLIQDASTALEIVRTLTPQLVILDYLLPHMDGVACLDALRATKGLERVPAILMSASLPKQARERTDVLLVEKPFDLYQFVSLVTQVLEAE</sequence>
<feature type="modified residue" description="4-aspartylphosphate" evidence="2">
    <location>
        <position position="48"/>
    </location>
</feature>
<evidence type="ECO:0000259" key="3">
    <source>
        <dbReference type="PROSITE" id="PS50110"/>
    </source>
</evidence>
<dbReference type="Pfam" id="PF00072">
    <property type="entry name" value="Response_reg"/>
    <property type="match status" value="1"/>
</dbReference>
<dbReference type="InterPro" id="IPR050595">
    <property type="entry name" value="Bact_response_regulator"/>
</dbReference>
<organism evidence="4 5">
    <name type="scientific">Ktedonobacter racemifer DSM 44963</name>
    <dbReference type="NCBI Taxonomy" id="485913"/>
    <lineage>
        <taxon>Bacteria</taxon>
        <taxon>Bacillati</taxon>
        <taxon>Chloroflexota</taxon>
        <taxon>Ktedonobacteria</taxon>
        <taxon>Ktedonobacterales</taxon>
        <taxon>Ktedonobacteraceae</taxon>
        <taxon>Ktedonobacter</taxon>
    </lineage>
</organism>
<evidence type="ECO:0000313" key="4">
    <source>
        <dbReference type="EMBL" id="EFH80852.1"/>
    </source>
</evidence>
<evidence type="ECO:0000256" key="2">
    <source>
        <dbReference type="PROSITE-ProRule" id="PRU00169"/>
    </source>
</evidence>
<dbReference type="Proteomes" id="UP000004508">
    <property type="component" value="Unassembled WGS sequence"/>
</dbReference>
<dbReference type="AlphaFoldDB" id="D6U1W8"/>
<dbReference type="GO" id="GO:0000160">
    <property type="term" value="P:phosphorelay signal transduction system"/>
    <property type="evidence" value="ECO:0007669"/>
    <property type="project" value="InterPro"/>
</dbReference>
<dbReference type="PANTHER" id="PTHR44591:SF3">
    <property type="entry name" value="RESPONSE REGULATORY DOMAIN-CONTAINING PROTEIN"/>
    <property type="match status" value="1"/>
</dbReference>
<dbReference type="Gene3D" id="3.40.50.2300">
    <property type="match status" value="1"/>
</dbReference>
<dbReference type="EMBL" id="ADVG01000004">
    <property type="protein sequence ID" value="EFH80852.1"/>
    <property type="molecule type" value="Genomic_DNA"/>
</dbReference>
<feature type="domain" description="Response regulatory" evidence="3">
    <location>
        <begin position="1"/>
        <end position="111"/>
    </location>
</feature>
<proteinExistence type="predicted"/>
<gene>
    <name evidence="4" type="ORF">Krac_1483</name>
</gene>
<keyword evidence="5" id="KW-1185">Reference proteome</keyword>